<keyword evidence="1" id="KW-0812">Transmembrane</keyword>
<dbReference type="AlphaFoldDB" id="W7T885"/>
<dbReference type="Proteomes" id="UP000019335">
    <property type="component" value="Chromosome 17"/>
</dbReference>
<sequence>MGREGEVFPTAPHPLISMKEADKIKTIVVQGVIVVLAALCLFWTVNYASAQVSLEEKGNSQLRTSDISPFKMAMEGSEGFFDDIRDAGWKRLMERIQTTPSCAASCAAEPAARWYQNNWEPNFTCLDERRIGRWGDGGKWVCDPRRIVAKAEAGHGCLVYSVGSNNDFSFEESILRDISPACEIHTFDPTIGDRPAKPLTDEQITFHPWGLSNKNDGKYKTLQTIMQDLDHGNREIDILKIDCEGCEWSSYESWLDKGIRIRQILIELHQGTEGATPVPAMKFMESLSQRGFVIFHKEPNTLGCGGRCIEYAFVKLASPEVRLAGIVNNTRSRT</sequence>
<keyword evidence="1" id="KW-0472">Membrane</keyword>
<gene>
    <name evidence="3" type="ORF">Naga_101786g1</name>
</gene>
<comment type="caution">
    <text evidence="3">The sequence shown here is derived from an EMBL/GenBank/DDBJ whole genome shotgun (WGS) entry which is preliminary data.</text>
</comment>
<feature type="domain" description="Methyltransferase" evidence="2">
    <location>
        <begin position="72"/>
        <end position="315"/>
    </location>
</feature>
<proteinExistence type="predicted"/>
<evidence type="ECO:0000313" key="3">
    <source>
        <dbReference type="EMBL" id="EWM23245.1"/>
    </source>
</evidence>
<dbReference type="PANTHER" id="PTHR32026">
    <property type="entry name" value="METHYLTRANSFERASE-LIKE PROTEIN 24"/>
    <property type="match status" value="1"/>
</dbReference>
<dbReference type="InterPro" id="IPR026913">
    <property type="entry name" value="METTL24"/>
</dbReference>
<dbReference type="InterPro" id="IPR025714">
    <property type="entry name" value="Methyltranfer_dom"/>
</dbReference>
<dbReference type="Pfam" id="PF13383">
    <property type="entry name" value="Methyltransf_22"/>
    <property type="match status" value="1"/>
</dbReference>
<evidence type="ECO:0000259" key="2">
    <source>
        <dbReference type="Pfam" id="PF13383"/>
    </source>
</evidence>
<keyword evidence="1" id="KW-1133">Transmembrane helix</keyword>
<evidence type="ECO:0000313" key="4">
    <source>
        <dbReference type="Proteomes" id="UP000019335"/>
    </source>
</evidence>
<evidence type="ECO:0000256" key="1">
    <source>
        <dbReference type="SAM" id="Phobius"/>
    </source>
</evidence>
<dbReference type="EMBL" id="AZIL01001735">
    <property type="protein sequence ID" value="EWM23245.1"/>
    <property type="molecule type" value="Genomic_DNA"/>
</dbReference>
<reference evidence="3 4" key="1">
    <citation type="journal article" date="2014" name="Mol. Plant">
        <title>Chromosome Scale Genome Assembly and Transcriptome Profiling of Nannochloropsis gaditana in Nitrogen Depletion.</title>
        <authorList>
            <person name="Corteggiani Carpinelli E."/>
            <person name="Telatin A."/>
            <person name="Vitulo N."/>
            <person name="Forcato C."/>
            <person name="D'Angelo M."/>
            <person name="Schiavon R."/>
            <person name="Vezzi A."/>
            <person name="Giacometti G.M."/>
            <person name="Morosinotto T."/>
            <person name="Valle G."/>
        </authorList>
    </citation>
    <scope>NUCLEOTIDE SEQUENCE [LARGE SCALE GENOMIC DNA]</scope>
    <source>
        <strain evidence="3 4">B-31</strain>
    </source>
</reference>
<dbReference type="OrthoDB" id="38237at2759"/>
<dbReference type="PANTHER" id="PTHR32026:SF27">
    <property type="entry name" value="METHYLTRANSFERASE FKBM DOMAIN-CONTAINING PROTEIN-RELATED"/>
    <property type="match status" value="1"/>
</dbReference>
<organism evidence="3 4">
    <name type="scientific">Nannochloropsis gaditana</name>
    <dbReference type="NCBI Taxonomy" id="72520"/>
    <lineage>
        <taxon>Eukaryota</taxon>
        <taxon>Sar</taxon>
        <taxon>Stramenopiles</taxon>
        <taxon>Ochrophyta</taxon>
        <taxon>Eustigmatophyceae</taxon>
        <taxon>Eustigmatales</taxon>
        <taxon>Monodopsidaceae</taxon>
        <taxon>Nannochloropsis</taxon>
    </lineage>
</organism>
<name>W7T885_9STRA</name>
<accession>W7T885</accession>
<protein>
    <recommendedName>
        <fullName evidence="2">Methyltransferase domain-containing protein</fullName>
    </recommendedName>
</protein>
<feature type="transmembrane region" description="Helical" evidence="1">
    <location>
        <begin position="27"/>
        <end position="45"/>
    </location>
</feature>
<keyword evidence="4" id="KW-1185">Reference proteome</keyword>